<dbReference type="OrthoDB" id="3035146at2"/>
<sequence>MKSELRAYIAYVAAKLAKQENLQMSVLDLDGNVQRDLTEMCQLRPVKSTAQQRECGMVRSADGENFCMVLPQEEQHTCLSVYGQLFDGYDHDSDSHFSGFINDDLVELYDYKCSDHFSYQL</sequence>
<dbReference type="Proteomes" id="UP000005695">
    <property type="component" value="Unassembled WGS sequence"/>
</dbReference>
<gene>
    <name evidence="1" type="ORF">Dace_0660</name>
</gene>
<organism evidence="1 2">
    <name type="scientific">Desulfuromonas acetoxidans (strain DSM 684 / 11070)</name>
    <dbReference type="NCBI Taxonomy" id="281689"/>
    <lineage>
        <taxon>Bacteria</taxon>
        <taxon>Pseudomonadati</taxon>
        <taxon>Thermodesulfobacteriota</taxon>
        <taxon>Desulfuromonadia</taxon>
        <taxon>Desulfuromonadales</taxon>
        <taxon>Desulfuromonadaceae</taxon>
        <taxon>Desulfuromonas</taxon>
    </lineage>
</organism>
<evidence type="ECO:0000313" key="2">
    <source>
        <dbReference type="Proteomes" id="UP000005695"/>
    </source>
</evidence>
<name>Q1JWU9_DESA6</name>
<keyword evidence="2" id="KW-1185">Reference proteome</keyword>
<dbReference type="RefSeq" id="WP_006002212.1">
    <property type="nucleotide sequence ID" value="NZ_AAEW02000019.1"/>
</dbReference>
<accession>Q1JWU9</accession>
<dbReference type="AlphaFoldDB" id="Q1JWU9"/>
<evidence type="ECO:0000313" key="1">
    <source>
        <dbReference type="EMBL" id="EAT14695.1"/>
    </source>
</evidence>
<proteinExistence type="predicted"/>
<protein>
    <submittedName>
        <fullName evidence="1">Uncharacterized protein</fullName>
    </submittedName>
</protein>
<reference evidence="1" key="2">
    <citation type="submission" date="2006-05" db="EMBL/GenBank/DDBJ databases">
        <title>Sequencing of the draft genome and assembly of Desulfuromonas acetoxidans DSM 684.</title>
        <authorList>
            <consortium name="US DOE Joint Genome Institute (JGI-PGF)"/>
            <person name="Copeland A."/>
            <person name="Lucas S."/>
            <person name="Lapidus A."/>
            <person name="Barry K."/>
            <person name="Detter J.C."/>
            <person name="Glavina del Rio T."/>
            <person name="Hammon N."/>
            <person name="Israni S."/>
            <person name="Dalin E."/>
            <person name="Tice H."/>
            <person name="Bruce D."/>
            <person name="Pitluck S."/>
            <person name="Richardson P."/>
        </authorList>
    </citation>
    <scope>NUCLEOTIDE SEQUENCE [LARGE SCALE GENOMIC DNA]</scope>
    <source>
        <strain evidence="1">DSM 684</strain>
    </source>
</reference>
<comment type="caution">
    <text evidence="1">The sequence shown here is derived from an EMBL/GenBank/DDBJ whole genome shotgun (WGS) entry which is preliminary data.</text>
</comment>
<reference evidence="1" key="1">
    <citation type="submission" date="2006-05" db="EMBL/GenBank/DDBJ databases">
        <title>Annotation of the draft genome assembly of Desulfuromonas acetoxidans DSM 684.</title>
        <authorList>
            <consortium name="US DOE Joint Genome Institute (JGI-ORNL)"/>
            <person name="Larimer F."/>
            <person name="Land M."/>
            <person name="Hauser L."/>
        </authorList>
    </citation>
    <scope>NUCLEOTIDE SEQUENCE [LARGE SCALE GENOMIC DNA]</scope>
    <source>
        <strain evidence="1">DSM 684</strain>
    </source>
</reference>
<dbReference type="EMBL" id="AAEW02000019">
    <property type="protein sequence ID" value="EAT14695.1"/>
    <property type="molecule type" value="Genomic_DNA"/>
</dbReference>